<organism evidence="1 2">
    <name type="scientific">Fulvimonas soli</name>
    <dbReference type="NCBI Taxonomy" id="155197"/>
    <lineage>
        <taxon>Bacteria</taxon>
        <taxon>Pseudomonadati</taxon>
        <taxon>Pseudomonadota</taxon>
        <taxon>Gammaproteobacteria</taxon>
        <taxon>Lysobacterales</taxon>
        <taxon>Rhodanobacteraceae</taxon>
        <taxon>Fulvimonas</taxon>
    </lineage>
</organism>
<dbReference type="EMBL" id="QGHC01000010">
    <property type="protein sequence ID" value="PWK84711.1"/>
    <property type="molecule type" value="Genomic_DNA"/>
</dbReference>
<dbReference type="Proteomes" id="UP000245812">
    <property type="component" value="Unassembled WGS sequence"/>
</dbReference>
<reference evidence="1 2" key="1">
    <citation type="submission" date="2018-05" db="EMBL/GenBank/DDBJ databases">
        <title>Genomic Encyclopedia of Type Strains, Phase IV (KMG-IV): sequencing the most valuable type-strain genomes for metagenomic binning, comparative biology and taxonomic classification.</title>
        <authorList>
            <person name="Goeker M."/>
        </authorList>
    </citation>
    <scope>NUCLEOTIDE SEQUENCE [LARGE SCALE GENOMIC DNA]</scope>
    <source>
        <strain evidence="1 2">DSM 14263</strain>
    </source>
</reference>
<dbReference type="OrthoDB" id="5956998at2"/>
<sequence length="162" mass="16320">MNPSPAAAAPARRARVLRALGLTPWTLRLPASAEATPAGAPSPADAIAAARCALLLPGGCAARELDLLGRALLAAGAELARAPRIMVVDGRPAGALPELPAYLVFGPAQAQALGRELPAAALNAAQIVLVDEPAQLLAGAAGKRRLWTALRQLRRALAGAGG</sequence>
<gene>
    <name evidence="1" type="ORF">C7456_11012</name>
</gene>
<dbReference type="RefSeq" id="WP_109724355.1">
    <property type="nucleotide sequence ID" value="NZ_MSZV01000050.1"/>
</dbReference>
<keyword evidence="2" id="KW-1185">Reference proteome</keyword>
<dbReference type="AlphaFoldDB" id="A0A316HW75"/>
<name>A0A316HW75_9GAMM</name>
<proteinExistence type="predicted"/>
<accession>A0A316HW75</accession>
<evidence type="ECO:0000313" key="2">
    <source>
        <dbReference type="Proteomes" id="UP000245812"/>
    </source>
</evidence>
<comment type="caution">
    <text evidence="1">The sequence shown here is derived from an EMBL/GenBank/DDBJ whole genome shotgun (WGS) entry which is preliminary data.</text>
</comment>
<evidence type="ECO:0000313" key="1">
    <source>
        <dbReference type="EMBL" id="PWK84711.1"/>
    </source>
</evidence>
<protein>
    <submittedName>
        <fullName evidence="1">Uncharacterized protein</fullName>
    </submittedName>
</protein>